<feature type="compositionally biased region" description="Polar residues" evidence="1">
    <location>
        <begin position="535"/>
        <end position="551"/>
    </location>
</feature>
<feature type="compositionally biased region" description="Basic and acidic residues" evidence="1">
    <location>
        <begin position="251"/>
        <end position="262"/>
    </location>
</feature>
<feature type="compositionally biased region" description="Acidic residues" evidence="1">
    <location>
        <begin position="276"/>
        <end position="288"/>
    </location>
</feature>
<feature type="region of interest" description="Disordered" evidence="1">
    <location>
        <begin position="244"/>
        <end position="288"/>
    </location>
</feature>
<dbReference type="GO" id="GO:0005634">
    <property type="term" value="C:nucleus"/>
    <property type="evidence" value="ECO:0007669"/>
    <property type="project" value="InterPro"/>
</dbReference>
<sequence length="1659" mass="193286">MSSLDYVSDSDDYEYELLSNDRISTRLLQNNLNKLSPRKRQETKDKLIEYTNYASLLQELSQGLISSQKSNDEVVNDSEEEVQDIFLQDSLRADDPQNSDSQNILDDPIATAHSFENSQDIDNNPTEGNQQTDVQVPEEPNTNDHEQEHENNHHLQNYLDSRSNVVSRRGLRKRNFASTHPYLADQAHYLGLSDVNYLNEIYEENNHDLETVVKYLNYNYVKLKQSNPRDEKYRSKNFYTILGKQSQSAQQKEKEEQWKESYDIEFQDPSQMNGDIDQDDLNGDYYSDDDELLESVNKHHSLVISDNEEGAGSDTNSDNSDTLVRVGGRYRHERNVLKGVLPESAKRLQIYKPRPKSGNRRDQQKQVEMRKGMAVRKSAPRPSSSRTNFYEFDGFVDESVVYDTSNELYHELYQNPDVDKNLVTDLERFETYSIISDSSNSEPEEADHSDNDLFSTSLPIENTSSDNQPQAAEEDTNYDFGYDDFGEVRESDNINMMLAGSSKKSKKSGVPPRKKQRIGASGAGNRGSSRLKQSHLPTSHGPPSTGSNRPRTVSRKRATPIKRRTGEPRGRLAVKSITIPKSTKRRHHKQKMSKKNGNLGSIDSFLTAINPDIDKNDYLFSRKPILSTTIFEAESDHRYVEERQSSSDSFIPNRSAQFSTGSILDIIDIRQIQKLEQGRSYQFHKDNFTITFNQQAYLFSLVNGKNSRLNAQRLVAQLVRTFKNSNLLFETISDSIYDCVRGLIQWVLMIQESPADRDWKLVSLCLDALISNHNMSPGFKKRYISYFALLHYTMSRMAYFSSGECMIDKDVQLFKYSRQYWEIFFDSFDLDQFDKYSLQSNCSTQDSESFHIIYTLLDLQNQWWKSITSAIETYHHPTNIQNLLEAVFCLCFIRNRGYSWNPLHLVFQKSTHLTNPEFFYRYIEMIYALNQRRGWPTEEKTILEIYGSITNRRFANFVDEIGMPELISSQVSSRFDIPDDTFFEQFMQLLYWYVSGLSEPIKVKRLVIKLFTSSGSIFNAVDDSQTRQVMFINRLNFLILLSSISNVDLNNQIQELFGGLGQVEDSEGDVVGLCKLASDALITFSEIIIPKKGLKLPVEAFIMLTNCFIKSYYTIPGIFKLWKRFLKQMNKLLVVQDAEMATSQFELLAMTRGLSSEMPDRLCFELFELYLKICINITPYKTKFHSMSNLKILHSLEDLVLKILHRQMGRIPLSSRSEEMTVSKFIELCISLWLRCSSLFPTPNWEKIVLQTFPYTGNVQSREKFGIYFYVGILRYYNLKGCKEMVTRSVLREITKFNSSIHLPTLLNHLNKDKWILFMYQKKLIPDEVTSILLKNSRHVIVHNFIYNLSIHTKLSTIDEQKYINDITKGLSTEYDKYYSSSWYKEFCCKVVKLVQRYFFDFITDDSLLLLSELASKLGIQRAELSLIELKRIPINDRLKTIHFECNRVVLFDKVWISKMDETLSGDIELLYHLVSIYVHEILKYEHYRWKSVWFLLKYFQESICNGFRYDICDQNFMKFLNMLCNIPRIRDIGDSEDDYFRLKSLRTTVDVLRQSGVTLEGYRESERITEFILRFIESYRTRDEEFESKYLYSSYNLSDILHGGHDSVFKRTGEKDSLQLIQAFQQDINNLESRYIPSNPTGCLEYEYDFDTNIEQPI</sequence>
<evidence type="ECO:0000256" key="1">
    <source>
        <dbReference type="SAM" id="MobiDB-lite"/>
    </source>
</evidence>
<protein>
    <submittedName>
        <fullName evidence="2">Uncharacterized protein</fullName>
    </submittedName>
</protein>
<dbReference type="RefSeq" id="XP_049263445.1">
    <property type="nucleotide sequence ID" value="XM_049407137.1"/>
</dbReference>
<feature type="compositionally biased region" description="Acidic residues" evidence="1">
    <location>
        <begin position="472"/>
        <end position="485"/>
    </location>
</feature>
<feature type="compositionally biased region" description="Polar residues" evidence="1">
    <location>
        <begin position="313"/>
        <end position="322"/>
    </location>
</feature>
<dbReference type="InterPro" id="IPR019021">
    <property type="entry name" value="Mms22"/>
</dbReference>
<feature type="compositionally biased region" description="Polar residues" evidence="1">
    <location>
        <begin position="452"/>
        <end position="470"/>
    </location>
</feature>
<dbReference type="EMBL" id="JAGSYN010000143">
    <property type="protein sequence ID" value="KAG7663213.1"/>
    <property type="molecule type" value="Genomic_DNA"/>
</dbReference>
<dbReference type="GO" id="GO:0031297">
    <property type="term" value="P:replication fork processing"/>
    <property type="evidence" value="ECO:0007669"/>
    <property type="project" value="InterPro"/>
</dbReference>
<feature type="region of interest" description="Disordered" evidence="1">
    <location>
        <begin position="500"/>
        <end position="569"/>
    </location>
</feature>
<dbReference type="GO" id="GO:0006281">
    <property type="term" value="P:DNA repair"/>
    <property type="evidence" value="ECO:0007669"/>
    <property type="project" value="InterPro"/>
</dbReference>
<dbReference type="GeneID" id="73470096"/>
<name>A0A8J5UHV4_9ASCO</name>
<feature type="region of interest" description="Disordered" evidence="1">
    <location>
        <begin position="435"/>
        <end position="485"/>
    </location>
</feature>
<evidence type="ECO:0000313" key="2">
    <source>
        <dbReference type="EMBL" id="KAG7663213.1"/>
    </source>
</evidence>
<accession>A0A8J5UHV4</accession>
<feature type="compositionally biased region" description="Basic residues" evidence="1">
    <location>
        <begin position="503"/>
        <end position="517"/>
    </location>
</feature>
<dbReference type="OrthoDB" id="4018542at2759"/>
<gene>
    <name evidence="2" type="ORF">J8A68_003295</name>
</gene>
<feature type="compositionally biased region" description="Basic residues" evidence="1">
    <location>
        <begin position="552"/>
        <end position="563"/>
    </location>
</feature>
<feature type="compositionally biased region" description="Basic and acidic residues" evidence="1">
    <location>
        <begin position="142"/>
        <end position="153"/>
    </location>
</feature>
<dbReference type="Proteomes" id="UP000694255">
    <property type="component" value="Unassembled WGS sequence"/>
</dbReference>
<feature type="compositionally biased region" description="Basic and acidic residues" evidence="1">
    <location>
        <begin position="359"/>
        <end position="371"/>
    </location>
</feature>
<feature type="region of interest" description="Disordered" evidence="1">
    <location>
        <begin position="306"/>
        <end position="325"/>
    </location>
</feature>
<feature type="region of interest" description="Disordered" evidence="1">
    <location>
        <begin position="116"/>
        <end position="159"/>
    </location>
</feature>
<feature type="region of interest" description="Disordered" evidence="1">
    <location>
        <begin position="347"/>
        <end position="387"/>
    </location>
</feature>
<organism evidence="2 3">
    <name type="scientific">[Candida] subhashii</name>
    <dbReference type="NCBI Taxonomy" id="561895"/>
    <lineage>
        <taxon>Eukaryota</taxon>
        <taxon>Fungi</taxon>
        <taxon>Dikarya</taxon>
        <taxon>Ascomycota</taxon>
        <taxon>Saccharomycotina</taxon>
        <taxon>Pichiomycetes</taxon>
        <taxon>Debaryomycetaceae</taxon>
        <taxon>Spathaspora</taxon>
    </lineage>
</organism>
<feature type="compositionally biased region" description="Polar residues" evidence="1">
    <location>
        <begin position="116"/>
        <end position="134"/>
    </location>
</feature>
<comment type="caution">
    <text evidence="2">The sequence shown here is derived from an EMBL/GenBank/DDBJ whole genome shotgun (WGS) entry which is preliminary data.</text>
</comment>
<proteinExistence type="predicted"/>
<dbReference type="Pfam" id="PF09462">
    <property type="entry name" value="Mus7"/>
    <property type="match status" value="1"/>
</dbReference>
<keyword evidence="3" id="KW-1185">Reference proteome</keyword>
<reference evidence="2 3" key="1">
    <citation type="journal article" date="2021" name="DNA Res.">
        <title>Genome analysis of Candida subhashii reveals its hybrid nature and dual mitochondrial genome conformations.</title>
        <authorList>
            <person name="Mixao V."/>
            <person name="Hegedusova E."/>
            <person name="Saus E."/>
            <person name="Pryszcz L.P."/>
            <person name="Cillingova A."/>
            <person name="Nosek J."/>
            <person name="Gabaldon T."/>
        </authorList>
    </citation>
    <scope>NUCLEOTIDE SEQUENCE [LARGE SCALE GENOMIC DNA]</scope>
    <source>
        <strain evidence="2 3">CBS 10753</strain>
    </source>
</reference>
<evidence type="ECO:0000313" key="3">
    <source>
        <dbReference type="Proteomes" id="UP000694255"/>
    </source>
</evidence>